<evidence type="ECO:0000313" key="1">
    <source>
        <dbReference type="EMBL" id="MBO2006663.1"/>
    </source>
</evidence>
<dbReference type="EMBL" id="JAGETR010000029">
    <property type="protein sequence ID" value="MBO2006663.1"/>
    <property type="molecule type" value="Genomic_DNA"/>
</dbReference>
<proteinExistence type="predicted"/>
<sequence>MPDVAYQVNEPQTAGAGGGRLRITLLPDSYGRIRGPASAFARCNRRRRRICMRFTAPTASRRWYRPF</sequence>
<gene>
    <name evidence="1" type="ORF">J4732_05345</name>
</gene>
<dbReference type="AlphaFoldDB" id="A0A939NJJ8"/>
<comment type="caution">
    <text evidence="1">The sequence shown here is derived from an EMBL/GenBank/DDBJ whole genome shotgun (WGS) entry which is preliminary data.</text>
</comment>
<name>A0A939NJJ8_SERMA</name>
<accession>A0A939NJJ8</accession>
<protein>
    <submittedName>
        <fullName evidence="1">Uncharacterized protein</fullName>
    </submittedName>
</protein>
<organism evidence="1">
    <name type="scientific">Serratia marcescens</name>
    <dbReference type="NCBI Taxonomy" id="615"/>
    <lineage>
        <taxon>Bacteria</taxon>
        <taxon>Pseudomonadati</taxon>
        <taxon>Pseudomonadota</taxon>
        <taxon>Gammaproteobacteria</taxon>
        <taxon>Enterobacterales</taxon>
        <taxon>Yersiniaceae</taxon>
        <taxon>Serratia</taxon>
    </lineage>
</organism>
<reference evidence="1" key="1">
    <citation type="submission" date="2021-03" db="EMBL/GenBank/DDBJ databases">
        <title>Molecular epidemiology and mechanisms of colistin and carbapenem resistance in Enterobacteriaceae from clinical isolates, the environment and porcine samples in Pretoria, South Africa.</title>
        <authorList>
            <person name="Bogoshi D."/>
            <person name="Mbelle N.M."/>
            <person name="Naidoo V."/>
            <person name="Osei Sekyere J."/>
        </authorList>
    </citation>
    <scope>NUCLEOTIDE SEQUENCE</scope>
    <source>
        <strain evidence="1">C080</strain>
    </source>
</reference>